<feature type="domain" description="EAL" evidence="4">
    <location>
        <begin position="581"/>
        <end position="830"/>
    </location>
</feature>
<dbReference type="GO" id="GO:0000155">
    <property type="term" value="F:phosphorelay sensor kinase activity"/>
    <property type="evidence" value="ECO:0007669"/>
    <property type="project" value="InterPro"/>
</dbReference>
<dbReference type="SUPFAM" id="SSF55073">
    <property type="entry name" value="Nucleotide cyclase"/>
    <property type="match status" value="1"/>
</dbReference>
<dbReference type="Gene3D" id="3.30.70.270">
    <property type="match status" value="1"/>
</dbReference>
<feature type="transmembrane region" description="Helical" evidence="3">
    <location>
        <begin position="358"/>
        <end position="375"/>
    </location>
</feature>
<dbReference type="PANTHER" id="PTHR44757:SF4">
    <property type="entry name" value="DIGUANYLATE CYCLASE DGCE-RELATED"/>
    <property type="match status" value="1"/>
</dbReference>
<evidence type="ECO:0000256" key="1">
    <source>
        <dbReference type="ARBA" id="ARBA00000085"/>
    </source>
</evidence>
<feature type="transmembrane region" description="Helical" evidence="3">
    <location>
        <begin position="185"/>
        <end position="212"/>
    </location>
</feature>
<evidence type="ECO:0000256" key="2">
    <source>
        <dbReference type="ARBA" id="ARBA00012438"/>
    </source>
</evidence>
<reference evidence="6 7" key="1">
    <citation type="submission" date="2019-03" db="EMBL/GenBank/DDBJ databases">
        <title>Genome sequence of Sphingomonas sp. 17J27-24.</title>
        <authorList>
            <person name="Kim M."/>
            <person name="Maeng S."/>
            <person name="Sathiyaraj S."/>
        </authorList>
    </citation>
    <scope>NUCLEOTIDE SEQUENCE [LARGE SCALE GENOMIC DNA]</scope>
    <source>
        <strain evidence="6 7">17J27-24</strain>
    </source>
</reference>
<dbReference type="EMBL" id="SPDV01000047">
    <property type="protein sequence ID" value="TFI56871.1"/>
    <property type="molecule type" value="Genomic_DNA"/>
</dbReference>
<feature type="transmembrane region" description="Helical" evidence="3">
    <location>
        <begin position="55"/>
        <end position="76"/>
    </location>
</feature>
<feature type="transmembrane region" description="Helical" evidence="3">
    <location>
        <begin position="159"/>
        <end position="179"/>
    </location>
</feature>
<dbReference type="OrthoDB" id="9814202at2"/>
<keyword evidence="3" id="KW-0472">Membrane</keyword>
<dbReference type="InterPro" id="IPR052155">
    <property type="entry name" value="Biofilm_reg_signaling"/>
</dbReference>
<dbReference type="Gene3D" id="1.10.287.130">
    <property type="match status" value="1"/>
</dbReference>
<keyword evidence="3" id="KW-0812">Transmembrane</keyword>
<feature type="domain" description="GGDEF" evidence="5">
    <location>
        <begin position="439"/>
        <end position="572"/>
    </location>
</feature>
<accession>A0A4Y8ZLI8</accession>
<dbReference type="InterPro" id="IPR035919">
    <property type="entry name" value="EAL_sf"/>
</dbReference>
<dbReference type="Pfam" id="PF00563">
    <property type="entry name" value="EAL"/>
    <property type="match status" value="1"/>
</dbReference>
<feature type="transmembrane region" description="Helical" evidence="3">
    <location>
        <begin position="381"/>
        <end position="400"/>
    </location>
</feature>
<feature type="transmembrane region" description="Helical" evidence="3">
    <location>
        <begin position="136"/>
        <end position="152"/>
    </location>
</feature>
<dbReference type="PROSITE" id="PS50883">
    <property type="entry name" value="EAL"/>
    <property type="match status" value="1"/>
</dbReference>
<dbReference type="PROSITE" id="PS50887">
    <property type="entry name" value="GGDEF"/>
    <property type="match status" value="1"/>
</dbReference>
<proteinExistence type="predicted"/>
<dbReference type="InterPro" id="IPR029787">
    <property type="entry name" value="Nucleotide_cyclase"/>
</dbReference>
<comment type="catalytic activity">
    <reaction evidence="1">
        <text>ATP + protein L-histidine = ADP + protein N-phospho-L-histidine.</text>
        <dbReference type="EC" id="2.7.13.3"/>
    </reaction>
</comment>
<dbReference type="SMART" id="SM00388">
    <property type="entry name" value="HisKA"/>
    <property type="match status" value="1"/>
</dbReference>
<dbReference type="SMART" id="SM00267">
    <property type="entry name" value="GGDEF"/>
    <property type="match status" value="1"/>
</dbReference>
<feature type="transmembrane region" description="Helical" evidence="3">
    <location>
        <begin position="82"/>
        <end position="101"/>
    </location>
</feature>
<dbReference type="NCBIfam" id="TIGR00254">
    <property type="entry name" value="GGDEF"/>
    <property type="match status" value="1"/>
</dbReference>
<evidence type="ECO:0000256" key="3">
    <source>
        <dbReference type="SAM" id="Phobius"/>
    </source>
</evidence>
<evidence type="ECO:0000313" key="7">
    <source>
        <dbReference type="Proteomes" id="UP000298213"/>
    </source>
</evidence>
<dbReference type="Gene3D" id="3.20.20.450">
    <property type="entry name" value="EAL domain"/>
    <property type="match status" value="1"/>
</dbReference>
<evidence type="ECO:0000259" key="5">
    <source>
        <dbReference type="PROSITE" id="PS50887"/>
    </source>
</evidence>
<dbReference type="PANTHER" id="PTHR44757">
    <property type="entry name" value="DIGUANYLATE CYCLASE DGCP"/>
    <property type="match status" value="1"/>
</dbReference>
<name>A0A4Y8ZLI8_9SPHN</name>
<organism evidence="6 7">
    <name type="scientific">Sphingomonas parva</name>
    <dbReference type="NCBI Taxonomy" id="2555898"/>
    <lineage>
        <taxon>Bacteria</taxon>
        <taxon>Pseudomonadati</taxon>
        <taxon>Pseudomonadota</taxon>
        <taxon>Alphaproteobacteria</taxon>
        <taxon>Sphingomonadales</taxon>
        <taxon>Sphingomonadaceae</taxon>
        <taxon>Sphingomonas</taxon>
    </lineage>
</organism>
<dbReference type="Pfam" id="PF00990">
    <property type="entry name" value="GGDEF"/>
    <property type="match status" value="1"/>
</dbReference>
<dbReference type="Pfam" id="PF00512">
    <property type="entry name" value="HisKA"/>
    <property type="match status" value="1"/>
</dbReference>
<evidence type="ECO:0000313" key="6">
    <source>
        <dbReference type="EMBL" id="TFI56871.1"/>
    </source>
</evidence>
<dbReference type="EC" id="2.7.13.3" evidence="2"/>
<dbReference type="InterPro" id="IPR000160">
    <property type="entry name" value="GGDEF_dom"/>
</dbReference>
<dbReference type="InterPro" id="IPR043128">
    <property type="entry name" value="Rev_trsase/Diguanyl_cyclase"/>
</dbReference>
<sequence>MAEGAKSLATSGEGAASSLKERAATLVAGFVRAVDWMIGGAGAEDRARRRLFRSFALLHLVGAPCGLAVAAFLFAVDDQRHWIVASAAAGISLFAALPLLLRATARIELPAFLSVQLLVLASLAGGYHYGGFHSPFTVWLLVAVLLSFLFAGRIIAWCLGAAACQTALFFALLGVSTASPEHEAAAWNAVFAASAVAATLYISLIAGFYAWLKTESSQLSAALRQHQQTGRRVAAEIRDAEAANAGTTAFLANASHQLRTPLNVVIGYSELLIEDAEIEEREDSSRQLAQIVEASRALLAVVDEVVDLAEADDAGGEDPIAIAADAQPDAQPARRASPAGVVARLPSTILRSRLRRPICAGLVAGLLVLCLWFAAQGSAPAALAAALAGLGAGLLGARLLGTARGGTRAEPTRDELTGLRNRASFQSMLDRGIRRRSGETVAVLFADLDGFKEVNDSLGHDAGDQLLRQVAQRFLAETPSDVLLARLGGDEFGAAAFGEDAAERIHRLAEAMLDAVTDPIATDEDHLTVGLSVGIATGRTGAITSRELLRRSDVAMYRAKSDKRQPIQAFELHMDEALSFRRTMRKDLAVAIAEDQLHLLLQPVVGARTGELASAEALLRWTHPVLGAVSPAKLIPLAEESGQIIAIDDWVLEQALVYAAALGDVPIAVNISPVQFRHPGFARKIVDRLSAHGLPPHLLKLEITEGVLVTHTRAASRAVNELREAGIRIALDDFGTGFSSLSYLKDFQFDSLKIDRSFVTDLENGRQSAELLRAIIDLGHSLNMTVIAEGVETARQASLIQLLGCDFIQGYFTGRPMPFEALEAMKAGPQPQASPLVRS</sequence>
<dbReference type="InterPro" id="IPR036097">
    <property type="entry name" value="HisK_dim/P_sf"/>
</dbReference>
<dbReference type="CDD" id="cd01949">
    <property type="entry name" value="GGDEF"/>
    <property type="match status" value="1"/>
</dbReference>
<dbReference type="CDD" id="cd00082">
    <property type="entry name" value="HisKA"/>
    <property type="match status" value="1"/>
</dbReference>
<dbReference type="SUPFAM" id="SSF141868">
    <property type="entry name" value="EAL domain-like"/>
    <property type="match status" value="1"/>
</dbReference>
<dbReference type="Proteomes" id="UP000298213">
    <property type="component" value="Unassembled WGS sequence"/>
</dbReference>
<dbReference type="InterPro" id="IPR001633">
    <property type="entry name" value="EAL_dom"/>
</dbReference>
<comment type="caution">
    <text evidence="6">The sequence shown here is derived from an EMBL/GenBank/DDBJ whole genome shotgun (WGS) entry which is preliminary data.</text>
</comment>
<evidence type="ECO:0000259" key="4">
    <source>
        <dbReference type="PROSITE" id="PS50883"/>
    </source>
</evidence>
<dbReference type="AlphaFoldDB" id="A0A4Y8ZLI8"/>
<dbReference type="CDD" id="cd01948">
    <property type="entry name" value="EAL"/>
    <property type="match status" value="1"/>
</dbReference>
<dbReference type="InterPro" id="IPR003661">
    <property type="entry name" value="HisK_dim/P_dom"/>
</dbReference>
<feature type="transmembrane region" description="Helical" evidence="3">
    <location>
        <begin position="113"/>
        <end position="130"/>
    </location>
</feature>
<keyword evidence="3" id="KW-1133">Transmembrane helix</keyword>
<dbReference type="RefSeq" id="WP_135089635.1">
    <property type="nucleotide sequence ID" value="NZ_SPDV01000047.1"/>
</dbReference>
<dbReference type="SMART" id="SM00052">
    <property type="entry name" value="EAL"/>
    <property type="match status" value="1"/>
</dbReference>
<dbReference type="SUPFAM" id="SSF47384">
    <property type="entry name" value="Homodimeric domain of signal transducing histidine kinase"/>
    <property type="match status" value="1"/>
</dbReference>
<gene>
    <name evidence="6" type="ORF">E2493_17835</name>
</gene>
<protein>
    <recommendedName>
        <fullName evidence="2">histidine kinase</fullName>
        <ecNumber evidence="2">2.7.13.3</ecNumber>
    </recommendedName>
</protein>
<keyword evidence="7" id="KW-1185">Reference proteome</keyword>